<dbReference type="GO" id="GO:0016705">
    <property type="term" value="F:oxidoreductase activity, acting on paired donors, with incorporation or reduction of molecular oxygen"/>
    <property type="evidence" value="ECO:0007669"/>
    <property type="project" value="InterPro"/>
</dbReference>
<evidence type="ECO:0000256" key="8">
    <source>
        <dbReference type="ARBA" id="ARBA00023004"/>
    </source>
</evidence>
<evidence type="ECO:0000256" key="4">
    <source>
        <dbReference type="ARBA" id="ARBA00022692"/>
    </source>
</evidence>
<dbReference type="InterPro" id="IPR002401">
    <property type="entry name" value="Cyt_P450_E_grp-I"/>
</dbReference>
<dbReference type="GO" id="GO:0016020">
    <property type="term" value="C:membrane"/>
    <property type="evidence" value="ECO:0007669"/>
    <property type="project" value="UniProtKB-SubCell"/>
</dbReference>
<dbReference type="Gramene" id="Manes.03G039100.1.v8.1">
    <property type="protein sequence ID" value="Manes.03G039100.1.v8.1.CDS"/>
    <property type="gene ID" value="Manes.03G039100.v8.1"/>
</dbReference>
<dbReference type="FunFam" id="1.10.630.10:FF:000029">
    <property type="entry name" value="Cytochrome P450 734A1"/>
    <property type="match status" value="1"/>
</dbReference>
<dbReference type="GO" id="GO:0004497">
    <property type="term" value="F:monooxygenase activity"/>
    <property type="evidence" value="ECO:0000318"/>
    <property type="project" value="GO_Central"/>
</dbReference>
<comment type="caution">
    <text evidence="13">The sequence shown here is derived from an EMBL/GenBank/DDBJ whole genome shotgun (WGS) entry which is preliminary data.</text>
</comment>
<keyword evidence="4" id="KW-0812">Transmembrane</keyword>
<evidence type="ECO:0000313" key="13">
    <source>
        <dbReference type="EMBL" id="OAY53983.1"/>
    </source>
</evidence>
<dbReference type="SUPFAM" id="SSF48264">
    <property type="entry name" value="Cytochrome P450"/>
    <property type="match status" value="1"/>
</dbReference>
<dbReference type="GO" id="GO:0020037">
    <property type="term" value="F:heme binding"/>
    <property type="evidence" value="ECO:0007669"/>
    <property type="project" value="InterPro"/>
</dbReference>
<keyword evidence="6" id="KW-1133">Transmembrane helix</keyword>
<evidence type="ECO:0000256" key="2">
    <source>
        <dbReference type="ARBA" id="ARBA00010617"/>
    </source>
</evidence>
<evidence type="ECO:0000256" key="10">
    <source>
        <dbReference type="ARBA" id="ARBA00023136"/>
    </source>
</evidence>
<evidence type="ECO:0000256" key="12">
    <source>
        <dbReference type="RuleBase" id="RU000461"/>
    </source>
</evidence>
<dbReference type="Gene3D" id="1.10.630.10">
    <property type="entry name" value="Cytochrome P450"/>
    <property type="match status" value="1"/>
</dbReference>
<dbReference type="AlphaFoldDB" id="A0A2C9W4B2"/>
<dbReference type="InterPro" id="IPR001128">
    <property type="entry name" value="Cyt_P450"/>
</dbReference>
<dbReference type="PANTHER" id="PTHR24282">
    <property type="entry name" value="CYTOCHROME P450 FAMILY MEMBER"/>
    <property type="match status" value="1"/>
</dbReference>
<keyword evidence="8 11" id="KW-0408">Iron</keyword>
<accession>A0A2C9W4B2</accession>
<evidence type="ECO:0000256" key="11">
    <source>
        <dbReference type="PIRSR" id="PIRSR602401-1"/>
    </source>
</evidence>
<evidence type="ECO:0008006" key="15">
    <source>
        <dbReference type="Google" id="ProtNLM"/>
    </source>
</evidence>
<comment type="similarity">
    <text evidence="2 12">Belongs to the cytochrome P450 family.</text>
</comment>
<keyword evidence="10" id="KW-0472">Membrane</keyword>
<keyword evidence="3 11" id="KW-0349">Heme</keyword>
<organism evidence="13 14">
    <name type="scientific">Manihot esculenta</name>
    <name type="common">Cassava</name>
    <name type="synonym">Jatropha manihot</name>
    <dbReference type="NCBI Taxonomy" id="3983"/>
    <lineage>
        <taxon>Eukaryota</taxon>
        <taxon>Viridiplantae</taxon>
        <taxon>Streptophyta</taxon>
        <taxon>Embryophyta</taxon>
        <taxon>Tracheophyta</taxon>
        <taxon>Spermatophyta</taxon>
        <taxon>Magnoliopsida</taxon>
        <taxon>eudicotyledons</taxon>
        <taxon>Gunneridae</taxon>
        <taxon>Pentapetalae</taxon>
        <taxon>rosids</taxon>
        <taxon>fabids</taxon>
        <taxon>Malpighiales</taxon>
        <taxon>Euphorbiaceae</taxon>
        <taxon>Crotonoideae</taxon>
        <taxon>Manihoteae</taxon>
        <taxon>Manihot</taxon>
    </lineage>
</organism>
<evidence type="ECO:0000256" key="5">
    <source>
        <dbReference type="ARBA" id="ARBA00022723"/>
    </source>
</evidence>
<dbReference type="InterPro" id="IPR050665">
    <property type="entry name" value="Cytochrome_P450_Monooxygen"/>
</dbReference>
<dbReference type="InterPro" id="IPR036396">
    <property type="entry name" value="Cyt_P450_sf"/>
</dbReference>
<keyword evidence="9 12" id="KW-0503">Monooxygenase</keyword>
<comment type="cofactor">
    <cofactor evidence="11">
        <name>heme</name>
        <dbReference type="ChEBI" id="CHEBI:30413"/>
    </cofactor>
</comment>
<evidence type="ECO:0000256" key="6">
    <source>
        <dbReference type="ARBA" id="ARBA00022989"/>
    </source>
</evidence>
<dbReference type="Proteomes" id="UP000091857">
    <property type="component" value="Chromosome 3"/>
</dbReference>
<keyword evidence="7 12" id="KW-0560">Oxidoreductase</keyword>
<reference evidence="14" key="1">
    <citation type="journal article" date="2016" name="Nat. Biotechnol.">
        <title>Sequencing wild and cultivated cassava and related species reveals extensive interspecific hybridization and genetic diversity.</title>
        <authorList>
            <person name="Bredeson J.V."/>
            <person name="Lyons J.B."/>
            <person name="Prochnik S.E."/>
            <person name="Wu G.A."/>
            <person name="Ha C.M."/>
            <person name="Edsinger-Gonzales E."/>
            <person name="Grimwood J."/>
            <person name="Schmutz J."/>
            <person name="Rabbi I.Y."/>
            <person name="Egesi C."/>
            <person name="Nauluvula P."/>
            <person name="Lebot V."/>
            <person name="Ndunguru J."/>
            <person name="Mkamilo G."/>
            <person name="Bart R.S."/>
            <person name="Setter T.L."/>
            <person name="Gleadow R.M."/>
            <person name="Kulakow P."/>
            <person name="Ferguson M.E."/>
            <person name="Rounsley S."/>
            <person name="Rokhsar D.S."/>
        </authorList>
    </citation>
    <scope>NUCLEOTIDE SEQUENCE [LARGE SCALE GENOMIC DNA]</scope>
    <source>
        <strain evidence="14">cv. AM560-2</strain>
    </source>
</reference>
<dbReference type="PRINTS" id="PR00385">
    <property type="entry name" value="P450"/>
</dbReference>
<dbReference type="EMBL" id="CM004389">
    <property type="protein sequence ID" value="OAY53983.1"/>
    <property type="molecule type" value="Genomic_DNA"/>
</dbReference>
<dbReference type="Pfam" id="PF00067">
    <property type="entry name" value="p450"/>
    <property type="match status" value="1"/>
</dbReference>
<dbReference type="PANTHER" id="PTHR24282:SF94">
    <property type="entry name" value="CYTOCHROME P450 72C1"/>
    <property type="match status" value="1"/>
</dbReference>
<dbReference type="STRING" id="3983.A0A2C9W4B2"/>
<evidence type="ECO:0000256" key="7">
    <source>
        <dbReference type="ARBA" id="ARBA00023002"/>
    </source>
</evidence>
<dbReference type="GO" id="GO:0005506">
    <property type="term" value="F:iron ion binding"/>
    <property type="evidence" value="ECO:0007669"/>
    <property type="project" value="InterPro"/>
</dbReference>
<evidence type="ECO:0000313" key="14">
    <source>
        <dbReference type="Proteomes" id="UP000091857"/>
    </source>
</evidence>
<evidence type="ECO:0000256" key="1">
    <source>
        <dbReference type="ARBA" id="ARBA00004167"/>
    </source>
</evidence>
<proteinExistence type="inferred from homology"/>
<gene>
    <name evidence="13" type="ORF">MANES_03G039100v8</name>
</gene>
<evidence type="ECO:0000256" key="9">
    <source>
        <dbReference type="ARBA" id="ARBA00023033"/>
    </source>
</evidence>
<keyword evidence="14" id="KW-1185">Reference proteome</keyword>
<sequence length="521" mass="59884">MDDLVLYSVGLSLLLLLVLYGAGRVSYSIWWKPKLLERKLKQQGIKGTHYKVLLGDMKDYIRMITEAWSKPMNLTHQIVQRVDPFTLHVVQNYGKTSMFWNGKTPRLIISNPELMKEILLNKLGHIQKPPINPLILILARGLTVLEGEKWAIHRRLINPAFHLEKLKGMVPVFAMSCKEMIDQWKKKLSDEEICEVDVWPELQRTAKDIISRAAFGSNYEQGKKIFQLQHELMMLTMEAMQTLYIPGFRFVPTKKNQRRNKLNIEITSMLRDMVEKKQNEMRTGRSRVDDLLSLLLHSSEQQNSSGTANSTVNNGLTIEEIIEECKVFYLAGQETTSCLLTWTMIVLAMHPDWQEKAREEVLQICGNEEPDFEALTHLKIVTMILNEVLRLYPPAIALYQHTCKETKIGDITIPAGVDLILPTMLIHRDPEFWGEDAEEFRPDRFSEGISKASKDHLAFFPFGWGPRICIGQNFAMLEAKVALAMILQNFSLELSPSYTHAPCTVMLLQPQHGAQIFIRRL</sequence>
<evidence type="ECO:0000256" key="3">
    <source>
        <dbReference type="ARBA" id="ARBA00022617"/>
    </source>
</evidence>
<feature type="binding site" description="axial binding residue" evidence="11">
    <location>
        <position position="469"/>
    </location>
    <ligand>
        <name>heme</name>
        <dbReference type="ChEBI" id="CHEBI:30413"/>
    </ligand>
    <ligandPart>
        <name>Fe</name>
        <dbReference type="ChEBI" id="CHEBI:18248"/>
    </ligandPart>
</feature>
<dbReference type="InterPro" id="IPR017972">
    <property type="entry name" value="Cyt_P450_CS"/>
</dbReference>
<keyword evidence="5 11" id="KW-0479">Metal-binding</keyword>
<comment type="subcellular location">
    <subcellularLocation>
        <location evidence="1">Membrane</location>
        <topology evidence="1">Single-pass membrane protein</topology>
    </subcellularLocation>
</comment>
<dbReference type="PROSITE" id="PS00086">
    <property type="entry name" value="CYTOCHROME_P450"/>
    <property type="match status" value="1"/>
</dbReference>
<protein>
    <recommendedName>
        <fullName evidence="15">Cytochrome P450</fullName>
    </recommendedName>
</protein>
<name>A0A2C9W4B2_MANES</name>
<dbReference type="OrthoDB" id="1470350at2759"/>
<dbReference type="PRINTS" id="PR00463">
    <property type="entry name" value="EP450I"/>
</dbReference>
<dbReference type="OMA" id="PAKMNRD"/>